<comment type="caution">
    <text evidence="6">The sequence shown here is derived from an EMBL/GenBank/DDBJ whole genome shotgun (WGS) entry which is preliminary data.</text>
</comment>
<evidence type="ECO:0000313" key="7">
    <source>
        <dbReference type="Proteomes" id="UP000187209"/>
    </source>
</evidence>
<dbReference type="AlphaFoldDB" id="A0A1R2AKL8"/>
<comment type="similarity">
    <text evidence="1">Belongs to the protein-tyrosine phosphatase family. Non-receptor class dual specificity subfamily.</text>
</comment>
<dbReference type="OrthoDB" id="273181at2759"/>
<gene>
    <name evidence="6" type="ORF">SteCoe_40199</name>
</gene>
<proteinExistence type="inferred from homology"/>
<evidence type="ECO:0000256" key="4">
    <source>
        <dbReference type="ARBA" id="ARBA00022912"/>
    </source>
</evidence>
<dbReference type="Gene3D" id="3.90.190.10">
    <property type="entry name" value="Protein tyrosine phosphatase superfamily"/>
    <property type="match status" value="1"/>
</dbReference>
<feature type="domain" description="Tyrosine specific protein phosphatases" evidence="5">
    <location>
        <begin position="1"/>
        <end position="45"/>
    </location>
</feature>
<dbReference type="InterPro" id="IPR000387">
    <property type="entry name" value="Tyr_Pase_dom"/>
</dbReference>
<dbReference type="EC" id="3.1.3.48" evidence="2"/>
<keyword evidence="4" id="KW-0904">Protein phosphatase</keyword>
<dbReference type="PANTHER" id="PTHR10159">
    <property type="entry name" value="DUAL SPECIFICITY PROTEIN PHOSPHATASE"/>
    <property type="match status" value="1"/>
</dbReference>
<dbReference type="EMBL" id="MPUH01002596">
    <property type="protein sequence ID" value="OMJ64985.1"/>
    <property type="molecule type" value="Genomic_DNA"/>
</dbReference>
<dbReference type="GO" id="GO:0004725">
    <property type="term" value="F:protein tyrosine phosphatase activity"/>
    <property type="evidence" value="ECO:0007669"/>
    <property type="project" value="UniProtKB-EC"/>
</dbReference>
<evidence type="ECO:0000256" key="1">
    <source>
        <dbReference type="ARBA" id="ARBA00008601"/>
    </source>
</evidence>
<evidence type="ECO:0000259" key="5">
    <source>
        <dbReference type="PROSITE" id="PS50056"/>
    </source>
</evidence>
<reference evidence="6 7" key="1">
    <citation type="submission" date="2016-11" db="EMBL/GenBank/DDBJ databases">
        <title>The macronuclear genome of Stentor coeruleus: a giant cell with tiny introns.</title>
        <authorList>
            <person name="Slabodnick M."/>
            <person name="Ruby J.G."/>
            <person name="Reiff S.B."/>
            <person name="Swart E.C."/>
            <person name="Gosai S."/>
            <person name="Prabakaran S."/>
            <person name="Witkowska E."/>
            <person name="Larue G.E."/>
            <person name="Fisher S."/>
            <person name="Freeman R.M."/>
            <person name="Gunawardena J."/>
            <person name="Chu W."/>
            <person name="Stover N.A."/>
            <person name="Gregory B.D."/>
            <person name="Nowacki M."/>
            <person name="Derisi J."/>
            <person name="Roy S.W."/>
            <person name="Marshall W.F."/>
            <person name="Sood P."/>
        </authorList>
    </citation>
    <scope>NUCLEOTIDE SEQUENCE [LARGE SCALE GENOMIC DNA]</scope>
    <source>
        <strain evidence="6">WM001</strain>
    </source>
</reference>
<dbReference type="SUPFAM" id="SSF52799">
    <property type="entry name" value="(Phosphotyrosine protein) phosphatases II"/>
    <property type="match status" value="1"/>
</dbReference>
<dbReference type="GO" id="GO:0043409">
    <property type="term" value="P:negative regulation of MAPK cascade"/>
    <property type="evidence" value="ECO:0007669"/>
    <property type="project" value="TreeGrafter"/>
</dbReference>
<dbReference type="InterPro" id="IPR029021">
    <property type="entry name" value="Prot-tyrosine_phosphatase-like"/>
</dbReference>
<dbReference type="GO" id="GO:0005737">
    <property type="term" value="C:cytoplasm"/>
    <property type="evidence" value="ECO:0007669"/>
    <property type="project" value="TreeGrafter"/>
</dbReference>
<dbReference type="PANTHER" id="PTHR10159:SF519">
    <property type="entry name" value="DUAL SPECIFICITY PROTEIN PHOSPHATASE MPK3"/>
    <property type="match status" value="1"/>
</dbReference>
<keyword evidence="7" id="KW-1185">Reference proteome</keyword>
<name>A0A1R2AKL8_9CILI</name>
<evidence type="ECO:0000256" key="2">
    <source>
        <dbReference type="ARBA" id="ARBA00013064"/>
    </source>
</evidence>
<dbReference type="InterPro" id="IPR000340">
    <property type="entry name" value="Dual-sp_phosphatase_cat-dom"/>
</dbReference>
<protein>
    <recommendedName>
        <fullName evidence="2">protein-tyrosine-phosphatase</fullName>
        <ecNumber evidence="2">3.1.3.48</ecNumber>
    </recommendedName>
</protein>
<accession>A0A1R2AKL8</accession>
<dbReference type="Pfam" id="PF00782">
    <property type="entry name" value="DSPc"/>
    <property type="match status" value="1"/>
</dbReference>
<dbReference type="Proteomes" id="UP000187209">
    <property type="component" value="Unassembled WGS sequence"/>
</dbReference>
<sequence length="72" mass="8222">MQNKNVLVHCKDGQSNSASIVIAYIMYSKGLNFQAAKKYLDSKRPIAQIRPKIRDYLLIATPEEMNELVHKS</sequence>
<dbReference type="PROSITE" id="PS50056">
    <property type="entry name" value="TYR_PHOSPHATASE_2"/>
    <property type="match status" value="1"/>
</dbReference>
<evidence type="ECO:0000256" key="3">
    <source>
        <dbReference type="ARBA" id="ARBA00022801"/>
    </source>
</evidence>
<evidence type="ECO:0000313" key="6">
    <source>
        <dbReference type="EMBL" id="OMJ64985.1"/>
    </source>
</evidence>
<keyword evidence="3" id="KW-0378">Hydrolase</keyword>
<dbReference type="CDD" id="cd14498">
    <property type="entry name" value="DSP"/>
    <property type="match status" value="1"/>
</dbReference>
<organism evidence="6 7">
    <name type="scientific">Stentor coeruleus</name>
    <dbReference type="NCBI Taxonomy" id="5963"/>
    <lineage>
        <taxon>Eukaryota</taxon>
        <taxon>Sar</taxon>
        <taxon>Alveolata</taxon>
        <taxon>Ciliophora</taxon>
        <taxon>Postciliodesmatophora</taxon>
        <taxon>Heterotrichea</taxon>
        <taxon>Heterotrichida</taxon>
        <taxon>Stentoridae</taxon>
        <taxon>Stentor</taxon>
    </lineage>
</organism>